<name>A0A0A9AFU0_ARUDO</name>
<accession>A0A0A9AFU0</accession>
<organism evidence="1">
    <name type="scientific">Arundo donax</name>
    <name type="common">Giant reed</name>
    <name type="synonym">Donax arundinaceus</name>
    <dbReference type="NCBI Taxonomy" id="35708"/>
    <lineage>
        <taxon>Eukaryota</taxon>
        <taxon>Viridiplantae</taxon>
        <taxon>Streptophyta</taxon>
        <taxon>Embryophyta</taxon>
        <taxon>Tracheophyta</taxon>
        <taxon>Spermatophyta</taxon>
        <taxon>Magnoliopsida</taxon>
        <taxon>Liliopsida</taxon>
        <taxon>Poales</taxon>
        <taxon>Poaceae</taxon>
        <taxon>PACMAD clade</taxon>
        <taxon>Arundinoideae</taxon>
        <taxon>Arundineae</taxon>
        <taxon>Arundo</taxon>
    </lineage>
</organism>
<dbReference type="AlphaFoldDB" id="A0A0A9AFU0"/>
<proteinExistence type="predicted"/>
<sequence>MHGLRTARDLGTGHIQLETNALMVQQAVTSTEYDHSMVGRLIVELKNLLRHGFISDTISFKPRV</sequence>
<evidence type="ECO:0000313" key="1">
    <source>
        <dbReference type="EMBL" id="JAD50539.1"/>
    </source>
</evidence>
<reference evidence="1" key="1">
    <citation type="submission" date="2014-09" db="EMBL/GenBank/DDBJ databases">
        <authorList>
            <person name="Magalhaes I.L.F."/>
            <person name="Oliveira U."/>
            <person name="Santos F.R."/>
            <person name="Vidigal T.H.D.A."/>
            <person name="Brescovit A.D."/>
            <person name="Santos A.J."/>
        </authorList>
    </citation>
    <scope>NUCLEOTIDE SEQUENCE</scope>
    <source>
        <tissue evidence="1">Shoot tissue taken approximately 20 cm above the soil surface</tissue>
    </source>
</reference>
<reference evidence="1" key="2">
    <citation type="journal article" date="2015" name="Data Brief">
        <title>Shoot transcriptome of the giant reed, Arundo donax.</title>
        <authorList>
            <person name="Barrero R.A."/>
            <person name="Guerrero F.D."/>
            <person name="Moolhuijzen P."/>
            <person name="Goolsby J.A."/>
            <person name="Tidwell J."/>
            <person name="Bellgard S.E."/>
            <person name="Bellgard M.I."/>
        </authorList>
    </citation>
    <scope>NUCLEOTIDE SEQUENCE</scope>
    <source>
        <tissue evidence="1">Shoot tissue taken approximately 20 cm above the soil surface</tissue>
    </source>
</reference>
<protein>
    <submittedName>
        <fullName evidence="1">Uncharacterized protein</fullName>
    </submittedName>
</protein>
<dbReference type="EMBL" id="GBRH01247356">
    <property type="protein sequence ID" value="JAD50539.1"/>
    <property type="molecule type" value="Transcribed_RNA"/>
</dbReference>